<dbReference type="GO" id="GO:0004777">
    <property type="term" value="F:succinate-semialdehyde dehydrogenase (NAD+) activity"/>
    <property type="evidence" value="ECO:0007669"/>
    <property type="project" value="UniProtKB-UniRule"/>
</dbReference>
<dbReference type="AlphaFoldDB" id="A0AAV5A1D5"/>
<dbReference type="EMBL" id="BPWL01000002">
    <property type="protein sequence ID" value="GJJ07227.1"/>
    <property type="molecule type" value="Genomic_DNA"/>
</dbReference>
<keyword evidence="11" id="KW-1185">Reference proteome</keyword>
<organism evidence="10 11">
    <name type="scientific">Clathrus columnatus</name>
    <dbReference type="NCBI Taxonomy" id="1419009"/>
    <lineage>
        <taxon>Eukaryota</taxon>
        <taxon>Fungi</taxon>
        <taxon>Dikarya</taxon>
        <taxon>Basidiomycota</taxon>
        <taxon>Agaricomycotina</taxon>
        <taxon>Agaricomycetes</taxon>
        <taxon>Phallomycetidae</taxon>
        <taxon>Phallales</taxon>
        <taxon>Clathraceae</taxon>
        <taxon>Clathrus</taxon>
    </lineage>
</organism>
<dbReference type="InterPro" id="IPR029510">
    <property type="entry name" value="Ald_DH_CS_GLU"/>
</dbReference>
<dbReference type="InterPro" id="IPR016160">
    <property type="entry name" value="Ald_DH_CS_CYS"/>
</dbReference>
<dbReference type="GO" id="GO:0005737">
    <property type="term" value="C:cytoplasm"/>
    <property type="evidence" value="ECO:0007669"/>
    <property type="project" value="TreeGrafter"/>
</dbReference>
<dbReference type="GO" id="GO:0009450">
    <property type="term" value="P:gamma-aminobutyric acid catabolic process"/>
    <property type="evidence" value="ECO:0007669"/>
    <property type="project" value="InterPro"/>
</dbReference>
<name>A0AAV5A1D5_9AGAM</name>
<dbReference type="InterPro" id="IPR016163">
    <property type="entry name" value="Ald_DH_C"/>
</dbReference>
<feature type="active site" evidence="6">
    <location>
        <position position="257"/>
    </location>
</feature>
<reference evidence="10" key="1">
    <citation type="submission" date="2021-10" db="EMBL/GenBank/DDBJ databases">
        <title>De novo Genome Assembly of Clathrus columnatus (Basidiomycota, Fungi) Using Illumina and Nanopore Sequence Data.</title>
        <authorList>
            <person name="Ogiso-Tanaka E."/>
            <person name="Itagaki H."/>
            <person name="Hosoya T."/>
            <person name="Hosaka K."/>
        </authorList>
    </citation>
    <scope>NUCLEOTIDE SEQUENCE</scope>
    <source>
        <strain evidence="10">MO-923</strain>
    </source>
</reference>
<dbReference type="CDD" id="cd07103">
    <property type="entry name" value="ALDH_F5_SSADH_GabD"/>
    <property type="match status" value="1"/>
</dbReference>
<evidence type="ECO:0000256" key="6">
    <source>
        <dbReference type="PROSITE-ProRule" id="PRU10007"/>
    </source>
</evidence>
<dbReference type="NCBIfam" id="TIGR01780">
    <property type="entry name" value="SSADH"/>
    <property type="match status" value="1"/>
</dbReference>
<sequence length="483" mass="51759">MVSSKACLVKSQGVINGKWIEAKDGKTFAVTNPSNGEILGHVPEMSVAETKEAIEAAAQTFKTWGKTTAKYRHDLMKKWYDLIIANNDDLGTIITLENGKSLAMGKGENEYGASFIEWFAEEAVRTYGEVIPSPLPNSRSVVIKQPVGVVAALTPWNFPSAMITRKLGPALAAGCTVVLKPPPETPFSALALVELANRAGIPDGVINIVTTLENVREVAAELCENKIVKKITFTGSTNVAKQLYKLAAGTMKKVSFEAGGNAPFIVFDDADLDEAVAVAVLCKFRTSGQTCVCANRIYVHQSIYAEFAARLAEKVSAFKVGDGLDSQTTHGPLIHERAIKKVEQHVQDAVKLGASVLVGGSRLDGPGHFFQPTVLADVPTNALLNDEETFGPVAGLIQFQTEEEVIALANNSDVGLAGYFFSRDVKRVWRVAEALEVGMVGANSMAISQVYVPFGGVKESGLGREGSHGIQEYLNTKLIAFGV</sequence>
<accession>A0AAV5A1D5</accession>
<dbReference type="InterPro" id="IPR015590">
    <property type="entry name" value="Aldehyde_DH_dom"/>
</dbReference>
<dbReference type="InterPro" id="IPR016162">
    <property type="entry name" value="Ald_DH_N"/>
</dbReference>
<evidence type="ECO:0000256" key="2">
    <source>
        <dbReference type="ARBA" id="ARBA00009986"/>
    </source>
</evidence>
<evidence type="ECO:0000259" key="9">
    <source>
        <dbReference type="Pfam" id="PF00171"/>
    </source>
</evidence>
<comment type="catalytic activity">
    <reaction evidence="5 8">
        <text>succinate semialdehyde + NAD(+) + H2O = succinate + NADH + 2 H(+)</text>
        <dbReference type="Rhea" id="RHEA:13217"/>
        <dbReference type="ChEBI" id="CHEBI:15377"/>
        <dbReference type="ChEBI" id="CHEBI:15378"/>
        <dbReference type="ChEBI" id="CHEBI:30031"/>
        <dbReference type="ChEBI" id="CHEBI:57540"/>
        <dbReference type="ChEBI" id="CHEBI:57706"/>
        <dbReference type="ChEBI" id="CHEBI:57945"/>
        <dbReference type="EC" id="1.2.1.16"/>
    </reaction>
</comment>
<comment type="similarity">
    <text evidence="2 7">Belongs to the aldehyde dehydrogenase family.</text>
</comment>
<dbReference type="PROSITE" id="PS00687">
    <property type="entry name" value="ALDEHYDE_DEHYDR_GLU"/>
    <property type="match status" value="1"/>
</dbReference>
<protein>
    <recommendedName>
        <fullName evidence="8">Succinate-semialdehyde dehydrogenase</fullName>
        <ecNumber evidence="8">1.2.1.16</ecNumber>
    </recommendedName>
</protein>
<dbReference type="InterPro" id="IPR050740">
    <property type="entry name" value="Aldehyde_DH_Superfamily"/>
</dbReference>
<dbReference type="Pfam" id="PF00171">
    <property type="entry name" value="Aldedh"/>
    <property type="match status" value="1"/>
</dbReference>
<dbReference type="PANTHER" id="PTHR43353:SF5">
    <property type="entry name" value="SUCCINATE-SEMIALDEHYDE DEHYDROGENASE, MITOCHONDRIAL"/>
    <property type="match status" value="1"/>
</dbReference>
<gene>
    <name evidence="10" type="ORF">Clacol_001427</name>
</gene>
<evidence type="ECO:0000313" key="11">
    <source>
        <dbReference type="Proteomes" id="UP001050691"/>
    </source>
</evidence>
<comment type="catalytic activity">
    <reaction evidence="4 8">
        <text>succinate semialdehyde + NADP(+) + H2O = succinate + NADPH + 2 H(+)</text>
        <dbReference type="Rhea" id="RHEA:13213"/>
        <dbReference type="ChEBI" id="CHEBI:15377"/>
        <dbReference type="ChEBI" id="CHEBI:15378"/>
        <dbReference type="ChEBI" id="CHEBI:30031"/>
        <dbReference type="ChEBI" id="CHEBI:57706"/>
        <dbReference type="ChEBI" id="CHEBI:57783"/>
        <dbReference type="ChEBI" id="CHEBI:58349"/>
        <dbReference type="EC" id="1.2.1.16"/>
    </reaction>
</comment>
<evidence type="ECO:0000256" key="3">
    <source>
        <dbReference type="ARBA" id="ARBA00023002"/>
    </source>
</evidence>
<dbReference type="SUPFAM" id="SSF53720">
    <property type="entry name" value="ALDH-like"/>
    <property type="match status" value="1"/>
</dbReference>
<dbReference type="Proteomes" id="UP001050691">
    <property type="component" value="Unassembled WGS sequence"/>
</dbReference>
<dbReference type="Gene3D" id="3.40.309.10">
    <property type="entry name" value="Aldehyde Dehydrogenase, Chain A, domain 2"/>
    <property type="match status" value="1"/>
</dbReference>
<comment type="pathway">
    <text evidence="1 8">Amino-acid degradation; 4-aminobutanoate degradation.</text>
</comment>
<dbReference type="EC" id="1.2.1.16" evidence="8"/>
<keyword evidence="3 7" id="KW-0560">Oxidoreductase</keyword>
<dbReference type="FunFam" id="3.40.605.10:FF:000005">
    <property type="entry name" value="Succinate-semialdehyde dehydrogenase I"/>
    <property type="match status" value="1"/>
</dbReference>
<evidence type="ECO:0000313" key="10">
    <source>
        <dbReference type="EMBL" id="GJJ07227.1"/>
    </source>
</evidence>
<dbReference type="InterPro" id="IPR016161">
    <property type="entry name" value="Ald_DH/histidinol_DH"/>
</dbReference>
<evidence type="ECO:0000256" key="8">
    <source>
        <dbReference type="RuleBase" id="RU365091"/>
    </source>
</evidence>
<dbReference type="FunFam" id="3.40.309.10:FF:000004">
    <property type="entry name" value="Succinate-semialdehyde dehydrogenase I"/>
    <property type="match status" value="1"/>
</dbReference>
<comment type="caution">
    <text evidence="10">The sequence shown here is derived from an EMBL/GenBank/DDBJ whole genome shotgun (WGS) entry which is preliminary data.</text>
</comment>
<dbReference type="PANTHER" id="PTHR43353">
    <property type="entry name" value="SUCCINATE-SEMIALDEHYDE DEHYDROGENASE, MITOCHONDRIAL"/>
    <property type="match status" value="1"/>
</dbReference>
<evidence type="ECO:0000256" key="7">
    <source>
        <dbReference type="RuleBase" id="RU003345"/>
    </source>
</evidence>
<dbReference type="PROSITE" id="PS00070">
    <property type="entry name" value="ALDEHYDE_DEHYDR_CYS"/>
    <property type="match status" value="1"/>
</dbReference>
<evidence type="ECO:0000256" key="5">
    <source>
        <dbReference type="ARBA" id="ARBA00052698"/>
    </source>
</evidence>
<evidence type="ECO:0000256" key="1">
    <source>
        <dbReference type="ARBA" id="ARBA00005176"/>
    </source>
</evidence>
<dbReference type="InterPro" id="IPR010102">
    <property type="entry name" value="Succ_semiAld_DH"/>
</dbReference>
<proteinExistence type="inferred from homology"/>
<dbReference type="Gene3D" id="3.40.605.10">
    <property type="entry name" value="Aldehyde Dehydrogenase, Chain A, domain 1"/>
    <property type="match status" value="1"/>
</dbReference>
<feature type="domain" description="Aldehyde dehydrogenase" evidence="9">
    <location>
        <begin position="19"/>
        <end position="478"/>
    </location>
</feature>
<evidence type="ECO:0000256" key="4">
    <source>
        <dbReference type="ARBA" id="ARBA00050387"/>
    </source>
</evidence>